<dbReference type="SUPFAM" id="SSF53335">
    <property type="entry name" value="S-adenosyl-L-methionine-dependent methyltransferases"/>
    <property type="match status" value="1"/>
</dbReference>
<dbReference type="CDD" id="cd02440">
    <property type="entry name" value="AdoMet_MTases"/>
    <property type="match status" value="1"/>
</dbReference>
<protein>
    <recommendedName>
        <fullName evidence="1">Methyltransferase type 11 domain-containing protein</fullName>
    </recommendedName>
</protein>
<accession>A0A0P6XKZ1</accession>
<dbReference type="OrthoDB" id="9757640at2"/>
<dbReference type="Gene3D" id="3.40.50.150">
    <property type="entry name" value="Vaccinia Virus protein VP39"/>
    <property type="match status" value="1"/>
</dbReference>
<dbReference type="STRING" id="360411.AC812_15865"/>
<dbReference type="Pfam" id="PF08241">
    <property type="entry name" value="Methyltransf_11"/>
    <property type="match status" value="1"/>
</dbReference>
<dbReference type="InterPro" id="IPR052356">
    <property type="entry name" value="Thiol_S-MT"/>
</dbReference>
<dbReference type="RefSeq" id="WP_061913412.1">
    <property type="nucleotide sequence ID" value="NZ_DF967971.1"/>
</dbReference>
<feature type="domain" description="Methyltransferase type 11" evidence="1">
    <location>
        <begin position="45"/>
        <end position="129"/>
    </location>
</feature>
<dbReference type="PANTHER" id="PTHR45036">
    <property type="entry name" value="METHYLTRANSFERASE LIKE 7B"/>
    <property type="match status" value="1"/>
</dbReference>
<dbReference type="InterPro" id="IPR013216">
    <property type="entry name" value="Methyltransf_11"/>
</dbReference>
<comment type="caution">
    <text evidence="2">The sequence shown here is derived from an EMBL/GenBank/DDBJ whole genome shotgun (WGS) entry which is preliminary data.</text>
</comment>
<dbReference type="Proteomes" id="UP000050514">
    <property type="component" value="Unassembled WGS sequence"/>
</dbReference>
<dbReference type="InterPro" id="IPR029063">
    <property type="entry name" value="SAM-dependent_MTases_sf"/>
</dbReference>
<dbReference type="PATRIC" id="fig|360411.5.peg.1045"/>
<name>A0A0P6XKZ1_9CHLR</name>
<proteinExistence type="predicted"/>
<dbReference type="EMBL" id="LGHJ01000024">
    <property type="protein sequence ID" value="KPL72312.1"/>
    <property type="molecule type" value="Genomic_DNA"/>
</dbReference>
<evidence type="ECO:0000313" key="3">
    <source>
        <dbReference type="Proteomes" id="UP000050514"/>
    </source>
</evidence>
<dbReference type="GO" id="GO:0008757">
    <property type="term" value="F:S-adenosylmethionine-dependent methyltransferase activity"/>
    <property type="evidence" value="ECO:0007669"/>
    <property type="project" value="InterPro"/>
</dbReference>
<evidence type="ECO:0000313" key="2">
    <source>
        <dbReference type="EMBL" id="KPL72312.1"/>
    </source>
</evidence>
<reference evidence="2 3" key="1">
    <citation type="submission" date="2015-07" db="EMBL/GenBank/DDBJ databases">
        <title>Draft genome of Bellilinea caldifistulae DSM 17877.</title>
        <authorList>
            <person name="Hemp J."/>
            <person name="Ward L.M."/>
            <person name="Pace L.A."/>
            <person name="Fischer W.W."/>
        </authorList>
    </citation>
    <scope>NUCLEOTIDE SEQUENCE [LARGE SCALE GENOMIC DNA]</scope>
    <source>
        <strain evidence="2 3">GOMI-1</strain>
    </source>
</reference>
<keyword evidence="3" id="KW-1185">Reference proteome</keyword>
<dbReference type="AlphaFoldDB" id="A0A0P6XKZ1"/>
<organism evidence="2 3">
    <name type="scientific">Bellilinea caldifistulae</name>
    <dbReference type="NCBI Taxonomy" id="360411"/>
    <lineage>
        <taxon>Bacteria</taxon>
        <taxon>Bacillati</taxon>
        <taxon>Chloroflexota</taxon>
        <taxon>Anaerolineae</taxon>
        <taxon>Anaerolineales</taxon>
        <taxon>Anaerolineaceae</taxon>
        <taxon>Bellilinea</taxon>
    </lineage>
</organism>
<dbReference type="PANTHER" id="PTHR45036:SF1">
    <property type="entry name" value="METHYLTRANSFERASE LIKE 7A"/>
    <property type="match status" value="1"/>
</dbReference>
<evidence type="ECO:0000259" key="1">
    <source>
        <dbReference type="Pfam" id="PF08241"/>
    </source>
</evidence>
<gene>
    <name evidence="2" type="ORF">AC812_15865</name>
</gene>
<sequence length="204" mass="23918">MKKNIPLGNYYNKYTSNNLLVKFFVNKYKSAFQYFLTRIKADNILEIGSGEGYIVRYVRDIYPEVHFFASDIDWHFVKSSAKNNSDANWVVCFGENLPFSENTFDLVIACEVLEHVSSPELVLKEIQRVGNGWTILSVPNEPWWQLLNLARMKYIKSFGNTPGHIQHWNLKSFSNLIKNYIIVHNIQYVFPWIFAIGKFKKPEH</sequence>